<dbReference type="GO" id="GO:0008270">
    <property type="term" value="F:zinc ion binding"/>
    <property type="evidence" value="ECO:0007669"/>
    <property type="project" value="UniProtKB-UniRule"/>
</dbReference>
<dbReference type="AlphaFoldDB" id="A0AAJ0BH58"/>
<accession>A0AAJ0BH58</accession>
<gene>
    <name evidence="7" type="ORF">QBC47DRAFT_378400</name>
</gene>
<evidence type="ECO:0000256" key="4">
    <source>
        <dbReference type="PIRSR" id="PIRSR601765-1"/>
    </source>
</evidence>
<evidence type="ECO:0000313" key="7">
    <source>
        <dbReference type="EMBL" id="KAK1757098.1"/>
    </source>
</evidence>
<evidence type="ECO:0000256" key="3">
    <source>
        <dbReference type="ARBA" id="ARBA00022833"/>
    </source>
</evidence>
<comment type="caution">
    <text evidence="7">The sequence shown here is derived from an EMBL/GenBank/DDBJ whole genome shotgun (WGS) entry which is preliminary data.</text>
</comment>
<evidence type="ECO:0000313" key="8">
    <source>
        <dbReference type="Proteomes" id="UP001239445"/>
    </source>
</evidence>
<organism evidence="7 8">
    <name type="scientific">Echria macrotheca</name>
    <dbReference type="NCBI Taxonomy" id="438768"/>
    <lineage>
        <taxon>Eukaryota</taxon>
        <taxon>Fungi</taxon>
        <taxon>Dikarya</taxon>
        <taxon>Ascomycota</taxon>
        <taxon>Pezizomycotina</taxon>
        <taxon>Sordariomycetes</taxon>
        <taxon>Sordariomycetidae</taxon>
        <taxon>Sordariales</taxon>
        <taxon>Schizotheciaceae</taxon>
        <taxon>Echria</taxon>
    </lineage>
</organism>
<dbReference type="EMBL" id="MU839831">
    <property type="protein sequence ID" value="KAK1757098.1"/>
    <property type="molecule type" value="Genomic_DNA"/>
</dbReference>
<dbReference type="InterPro" id="IPR001765">
    <property type="entry name" value="Carbonic_anhydrase"/>
</dbReference>
<comment type="cofactor">
    <cofactor evidence="4">
        <name>Zn(2+)</name>
        <dbReference type="ChEBI" id="CHEBI:29105"/>
    </cofactor>
    <text evidence="4">Binds 1 zinc ion per subunit.</text>
</comment>
<evidence type="ECO:0000256" key="2">
    <source>
        <dbReference type="ARBA" id="ARBA00022723"/>
    </source>
</evidence>
<feature type="region of interest" description="Disordered" evidence="6">
    <location>
        <begin position="1"/>
        <end position="21"/>
    </location>
</feature>
<comment type="function">
    <text evidence="5">Reversible hydration of carbon dioxide.</text>
</comment>
<keyword evidence="5" id="KW-0456">Lyase</keyword>
<feature type="binding site" evidence="4">
    <location>
        <position position="43"/>
    </location>
    <ligand>
        <name>Zn(2+)</name>
        <dbReference type="ChEBI" id="CHEBI:29105"/>
    </ligand>
</feature>
<name>A0AAJ0BH58_9PEZI</name>
<feature type="binding site" evidence="4">
    <location>
        <position position="45"/>
    </location>
    <ligand>
        <name>Zn(2+)</name>
        <dbReference type="ChEBI" id="CHEBI:29105"/>
    </ligand>
</feature>
<proteinExistence type="inferred from homology"/>
<dbReference type="PANTHER" id="PTHR43175">
    <property type="entry name" value="CARBONIC ANHYDRASE"/>
    <property type="match status" value="1"/>
</dbReference>
<evidence type="ECO:0000256" key="5">
    <source>
        <dbReference type="RuleBase" id="RU003956"/>
    </source>
</evidence>
<dbReference type="InterPro" id="IPR036874">
    <property type="entry name" value="Carbonic_anhydrase_sf"/>
</dbReference>
<dbReference type="Gene3D" id="3.40.1050.10">
    <property type="entry name" value="Carbonic anhydrase"/>
    <property type="match status" value="1"/>
</dbReference>
<comment type="catalytic activity">
    <reaction evidence="5">
        <text>hydrogencarbonate + H(+) = CO2 + H2O</text>
        <dbReference type="Rhea" id="RHEA:10748"/>
        <dbReference type="ChEBI" id="CHEBI:15377"/>
        <dbReference type="ChEBI" id="CHEBI:15378"/>
        <dbReference type="ChEBI" id="CHEBI:16526"/>
        <dbReference type="ChEBI" id="CHEBI:17544"/>
        <dbReference type="EC" id="4.2.1.1"/>
    </reaction>
</comment>
<keyword evidence="2 4" id="KW-0479">Metal-binding</keyword>
<comment type="similarity">
    <text evidence="1 5">Belongs to the beta-class carbonic anhydrase family.</text>
</comment>
<feature type="compositionally biased region" description="Polar residues" evidence="6">
    <location>
        <begin position="1"/>
        <end position="10"/>
    </location>
</feature>
<evidence type="ECO:0000256" key="6">
    <source>
        <dbReference type="SAM" id="MobiDB-lite"/>
    </source>
</evidence>
<keyword evidence="8" id="KW-1185">Reference proteome</keyword>
<protein>
    <recommendedName>
        <fullName evidence="5">Carbonic anhydrase</fullName>
        <ecNumber evidence="5">4.2.1.1</ecNumber>
    </recommendedName>
    <alternativeName>
        <fullName evidence="5">Carbonate dehydratase</fullName>
    </alternativeName>
</protein>
<feature type="binding site" evidence="4">
    <location>
        <position position="95"/>
    </location>
    <ligand>
        <name>Zn(2+)</name>
        <dbReference type="ChEBI" id="CHEBI:29105"/>
    </ligand>
</feature>
<dbReference type="Pfam" id="PF00484">
    <property type="entry name" value="Pro_CA"/>
    <property type="match status" value="1"/>
</dbReference>
<dbReference type="SUPFAM" id="SSF53056">
    <property type="entry name" value="beta-carbonic anhydrase, cab"/>
    <property type="match status" value="1"/>
</dbReference>
<reference evidence="7" key="1">
    <citation type="submission" date="2023-06" db="EMBL/GenBank/DDBJ databases">
        <title>Genome-scale phylogeny and comparative genomics of the fungal order Sordariales.</title>
        <authorList>
            <consortium name="Lawrence Berkeley National Laboratory"/>
            <person name="Hensen N."/>
            <person name="Bonometti L."/>
            <person name="Westerberg I."/>
            <person name="Brannstrom I.O."/>
            <person name="Guillou S."/>
            <person name="Cros-Aarteil S."/>
            <person name="Calhoun S."/>
            <person name="Haridas S."/>
            <person name="Kuo A."/>
            <person name="Mondo S."/>
            <person name="Pangilinan J."/>
            <person name="Riley R."/>
            <person name="Labutti K."/>
            <person name="Andreopoulos B."/>
            <person name="Lipzen A."/>
            <person name="Chen C."/>
            <person name="Yanf M."/>
            <person name="Daum C."/>
            <person name="Ng V."/>
            <person name="Clum A."/>
            <person name="Steindorff A."/>
            <person name="Ohm R."/>
            <person name="Martin F."/>
            <person name="Silar P."/>
            <person name="Natvig D."/>
            <person name="Lalanne C."/>
            <person name="Gautier V."/>
            <person name="Ament-Velasquez S.L."/>
            <person name="Kruys A."/>
            <person name="Hutchinson M.I."/>
            <person name="Powell A.J."/>
            <person name="Barry K."/>
            <person name="Miller A.N."/>
            <person name="Grigoriev I.V."/>
            <person name="Debuchy R."/>
            <person name="Gladieux P."/>
            <person name="Thoren M.H."/>
            <person name="Johannesson H."/>
        </authorList>
    </citation>
    <scope>NUCLEOTIDE SEQUENCE</scope>
    <source>
        <strain evidence="7">PSN4</strain>
    </source>
</reference>
<sequence>MSASIANLLQRNEETSKTHTPIPTLAELKAAGSPGPKTMIVTCMDPRCIPEVFMNINIGEVVVSRNAGGNVRHAVRDISIMDQLFGLEELCIIHHTDCGTLSFTNDGLRSKVKANVEEKYWPEVDRIDWGANTDIVESVKGDLKWVKESPLMSDQVKKGAQGFVFDIKTGKVEKVEV</sequence>
<dbReference type="PANTHER" id="PTHR43175:SF3">
    <property type="entry name" value="CARBON DISULFIDE HYDROLASE"/>
    <property type="match status" value="1"/>
</dbReference>
<dbReference type="SMART" id="SM00947">
    <property type="entry name" value="Pro_CA"/>
    <property type="match status" value="1"/>
</dbReference>
<feature type="binding site" evidence="4">
    <location>
        <position position="98"/>
    </location>
    <ligand>
        <name>Zn(2+)</name>
        <dbReference type="ChEBI" id="CHEBI:29105"/>
    </ligand>
</feature>
<dbReference type="Proteomes" id="UP001239445">
    <property type="component" value="Unassembled WGS sequence"/>
</dbReference>
<dbReference type="EC" id="4.2.1.1" evidence="5"/>
<evidence type="ECO:0000256" key="1">
    <source>
        <dbReference type="ARBA" id="ARBA00006217"/>
    </source>
</evidence>
<keyword evidence="3 4" id="KW-0862">Zinc</keyword>
<dbReference type="CDD" id="cd03379">
    <property type="entry name" value="beta_CA_cladeD"/>
    <property type="match status" value="1"/>
</dbReference>
<dbReference type="GO" id="GO:0004089">
    <property type="term" value="F:carbonate dehydratase activity"/>
    <property type="evidence" value="ECO:0007669"/>
    <property type="project" value="UniProtKB-UniRule"/>
</dbReference>